<reference evidence="1 2" key="1">
    <citation type="journal article" date="2019" name="Int. J. Syst. Evol. Microbiol.">
        <title>The Global Catalogue of Microorganisms (GCM) 10K type strain sequencing project: providing services to taxonomists for standard genome sequencing and annotation.</title>
        <authorList>
            <consortium name="The Broad Institute Genomics Platform"/>
            <consortium name="The Broad Institute Genome Sequencing Center for Infectious Disease"/>
            <person name="Wu L."/>
            <person name="Ma J."/>
        </authorList>
    </citation>
    <scope>NUCLEOTIDE SEQUENCE [LARGE SCALE GENOMIC DNA]</scope>
    <source>
        <strain evidence="1 2">JCM 16331</strain>
    </source>
</reference>
<evidence type="ECO:0000313" key="2">
    <source>
        <dbReference type="Proteomes" id="UP000608850"/>
    </source>
</evidence>
<dbReference type="AlphaFoldDB" id="A0A830GEG9"/>
<dbReference type="EMBL" id="BMOQ01000009">
    <property type="protein sequence ID" value="GGN25418.1"/>
    <property type="molecule type" value="Genomic_DNA"/>
</dbReference>
<proteinExistence type="predicted"/>
<protein>
    <submittedName>
        <fullName evidence="1">Uncharacterized protein</fullName>
    </submittedName>
</protein>
<dbReference type="Proteomes" id="UP000608850">
    <property type="component" value="Unassembled WGS sequence"/>
</dbReference>
<accession>A0A830GEG9</accession>
<organism evidence="1 2">
    <name type="scientific">Halarchaeum nitratireducens</name>
    <dbReference type="NCBI Taxonomy" id="489913"/>
    <lineage>
        <taxon>Archaea</taxon>
        <taxon>Methanobacteriati</taxon>
        <taxon>Methanobacteriota</taxon>
        <taxon>Stenosarchaea group</taxon>
        <taxon>Halobacteria</taxon>
        <taxon>Halobacteriales</taxon>
        <taxon>Halobacteriaceae</taxon>
    </lineage>
</organism>
<gene>
    <name evidence="1" type="ORF">GCM10009021_29270</name>
</gene>
<keyword evidence="2" id="KW-1185">Reference proteome</keyword>
<comment type="caution">
    <text evidence="1">The sequence shown here is derived from an EMBL/GenBank/DDBJ whole genome shotgun (WGS) entry which is preliminary data.</text>
</comment>
<name>A0A830GEG9_9EURY</name>
<sequence>MGVKPFVVEFIEALAEFVREGFQNGTVSLVQFCTDNKSHLTIIFHECVDAASRNGEGTAREVACNSVVANASFESRDIELVDEI</sequence>
<evidence type="ECO:0000313" key="1">
    <source>
        <dbReference type="EMBL" id="GGN25418.1"/>
    </source>
</evidence>